<name>A0A2S4WED3_9BASI</name>
<comment type="caution">
    <text evidence="2">The sequence shown here is derived from an EMBL/GenBank/DDBJ whole genome shotgun (WGS) entry which is preliminary data.</text>
</comment>
<dbReference type="VEuPathDB" id="FungiDB:PSHT_03896"/>
<dbReference type="VEuPathDB" id="FungiDB:PSTT_10405"/>
<gene>
    <name evidence="2" type="ORF">PSHT_03896</name>
</gene>
<reference evidence="3" key="3">
    <citation type="journal article" date="2018" name="Mol. Plant Microbe Interact.">
        <title>Genome sequence resources for the wheat stripe rust pathogen (Puccinia striiformis f. sp. tritici) and the barley stripe rust pathogen (Puccinia striiformis f. sp. hordei).</title>
        <authorList>
            <person name="Xia C."/>
            <person name="Wang M."/>
            <person name="Yin C."/>
            <person name="Cornejo O.E."/>
            <person name="Hulbert S.H."/>
            <person name="Chen X."/>
        </authorList>
    </citation>
    <scope>NUCLEOTIDE SEQUENCE [LARGE SCALE GENOMIC DNA]</scope>
    <source>
        <strain evidence="3">93TX-2</strain>
    </source>
</reference>
<evidence type="ECO:0000256" key="1">
    <source>
        <dbReference type="SAM" id="MobiDB-lite"/>
    </source>
</evidence>
<feature type="region of interest" description="Disordered" evidence="1">
    <location>
        <begin position="114"/>
        <end position="136"/>
    </location>
</feature>
<proteinExistence type="predicted"/>
<feature type="region of interest" description="Disordered" evidence="1">
    <location>
        <begin position="35"/>
        <end position="59"/>
    </location>
</feature>
<sequence>MSFRASFYSFPSIIEVFVILKLAFIHCLVVSAGAGTPASDISSSSNQFGRLVDTRRPGESRSPRYWVSINSDMVDPWTRSGTTDPILTSIIHKAAAAESSTSASSSKRRKVFDNRFVSEGQRVPERPDSPRRKVKTGQVSFPMEVDEGLAFREGHKTYRPAQEEVDAGAKEIQRGLSEAFGGKKELISEIENSGVFRVTKRLLDLMMYHDLDDSIITEEDDNVIQEAFVRHLPSDLDLSRRRVFWDHLDQGKRPEYHLQDAPPETFASILQCYQNMINRKLLRILSEGGSGTLGPNGRRVLDIANQYHRFLDQINKALDSKPTSFIDQLLTYQPKK</sequence>
<evidence type="ECO:0000313" key="3">
    <source>
        <dbReference type="Proteomes" id="UP000238274"/>
    </source>
</evidence>
<feature type="compositionally biased region" description="Polar residues" evidence="1">
    <location>
        <begin position="39"/>
        <end position="48"/>
    </location>
</feature>
<accession>A0A2S4WED3</accession>
<reference evidence="2 3" key="1">
    <citation type="submission" date="2017-12" db="EMBL/GenBank/DDBJ databases">
        <title>Gene loss provides genomic basis for host adaptation in cereal stripe rust fungi.</title>
        <authorList>
            <person name="Xia C."/>
        </authorList>
    </citation>
    <scope>NUCLEOTIDE SEQUENCE [LARGE SCALE GENOMIC DNA]</scope>
    <source>
        <strain evidence="2 3">93TX-2</strain>
    </source>
</reference>
<organism evidence="2 3">
    <name type="scientific">Puccinia striiformis</name>
    <dbReference type="NCBI Taxonomy" id="27350"/>
    <lineage>
        <taxon>Eukaryota</taxon>
        <taxon>Fungi</taxon>
        <taxon>Dikarya</taxon>
        <taxon>Basidiomycota</taxon>
        <taxon>Pucciniomycotina</taxon>
        <taxon>Pucciniomycetes</taxon>
        <taxon>Pucciniales</taxon>
        <taxon>Pucciniaceae</taxon>
        <taxon>Puccinia</taxon>
    </lineage>
</organism>
<protein>
    <submittedName>
        <fullName evidence="2">Uncharacterized protein</fullName>
    </submittedName>
</protein>
<dbReference type="Proteomes" id="UP000238274">
    <property type="component" value="Unassembled WGS sequence"/>
</dbReference>
<keyword evidence="3" id="KW-1185">Reference proteome</keyword>
<feature type="compositionally biased region" description="Basic and acidic residues" evidence="1">
    <location>
        <begin position="122"/>
        <end position="131"/>
    </location>
</feature>
<reference evidence="3" key="2">
    <citation type="journal article" date="2018" name="BMC Genomics">
        <title>Genomic insights into host adaptation between the wheat stripe rust pathogen (Puccinia striiformis f. sp. tritici) and the barley stripe rust pathogen (Puccinia striiformis f. sp. hordei).</title>
        <authorList>
            <person name="Xia C."/>
            <person name="Wang M."/>
            <person name="Yin C."/>
            <person name="Cornejo O.E."/>
            <person name="Hulbert S.H."/>
            <person name="Chen X."/>
        </authorList>
    </citation>
    <scope>NUCLEOTIDE SEQUENCE [LARGE SCALE GENOMIC DNA]</scope>
    <source>
        <strain evidence="3">93TX-2</strain>
    </source>
</reference>
<dbReference type="EMBL" id="PKSM01000038">
    <property type="protein sequence ID" value="POW20098.1"/>
    <property type="molecule type" value="Genomic_DNA"/>
</dbReference>
<dbReference type="AlphaFoldDB" id="A0A2S4WED3"/>
<dbReference type="OrthoDB" id="2495996at2759"/>
<evidence type="ECO:0000313" key="2">
    <source>
        <dbReference type="EMBL" id="POW20098.1"/>
    </source>
</evidence>